<name>A0ABW4Z9H0_9BACT</name>
<evidence type="ECO:0000313" key="3">
    <source>
        <dbReference type="EMBL" id="MFD2158257.1"/>
    </source>
</evidence>
<dbReference type="EMBL" id="JBHUJB010000021">
    <property type="protein sequence ID" value="MFD2158257.1"/>
    <property type="molecule type" value="Genomic_DNA"/>
</dbReference>
<dbReference type="PANTHER" id="PTHR42916">
    <property type="entry name" value="2-SUCCINYL-5-ENOLPYRUVYL-6-HYDROXY-3-CYCLOHEXENE-1-CARBOXYLATE SYNTHASE"/>
    <property type="match status" value="1"/>
</dbReference>
<feature type="domain" description="AB hydrolase-1" evidence="2">
    <location>
        <begin position="46"/>
        <end position="224"/>
    </location>
</feature>
<dbReference type="GO" id="GO:0016787">
    <property type="term" value="F:hydrolase activity"/>
    <property type="evidence" value="ECO:0007669"/>
    <property type="project" value="UniProtKB-KW"/>
</dbReference>
<dbReference type="SUPFAM" id="SSF53474">
    <property type="entry name" value="alpha/beta-Hydrolases"/>
    <property type="match status" value="1"/>
</dbReference>
<keyword evidence="3" id="KW-0378">Hydrolase</keyword>
<protein>
    <submittedName>
        <fullName evidence="3">Alpha/beta fold hydrolase</fullName>
    </submittedName>
</protein>
<organism evidence="3 4">
    <name type="scientific">Rubritalea tangerina</name>
    <dbReference type="NCBI Taxonomy" id="430798"/>
    <lineage>
        <taxon>Bacteria</taxon>
        <taxon>Pseudomonadati</taxon>
        <taxon>Verrucomicrobiota</taxon>
        <taxon>Verrucomicrobiia</taxon>
        <taxon>Verrucomicrobiales</taxon>
        <taxon>Rubritaleaceae</taxon>
        <taxon>Rubritalea</taxon>
    </lineage>
</organism>
<dbReference type="InterPro" id="IPR029058">
    <property type="entry name" value="AB_hydrolase_fold"/>
</dbReference>
<keyword evidence="1" id="KW-0456">Lyase</keyword>
<evidence type="ECO:0000313" key="4">
    <source>
        <dbReference type="Proteomes" id="UP001597389"/>
    </source>
</evidence>
<dbReference type="Pfam" id="PF12697">
    <property type="entry name" value="Abhydrolase_6"/>
    <property type="match status" value="1"/>
</dbReference>
<dbReference type="PANTHER" id="PTHR42916:SF1">
    <property type="entry name" value="PROTEIN PHYLLO, CHLOROPLASTIC"/>
    <property type="match status" value="1"/>
</dbReference>
<dbReference type="Proteomes" id="UP001597389">
    <property type="component" value="Unassembled WGS sequence"/>
</dbReference>
<gene>
    <name evidence="3" type="ORF">ACFSW8_05050</name>
</gene>
<dbReference type="InterPro" id="IPR000073">
    <property type="entry name" value="AB_hydrolase_1"/>
</dbReference>
<dbReference type="Gene3D" id="3.40.50.1820">
    <property type="entry name" value="alpha/beta hydrolase"/>
    <property type="match status" value="1"/>
</dbReference>
<comment type="caution">
    <text evidence="3">The sequence shown here is derived from an EMBL/GenBank/DDBJ whole genome shotgun (WGS) entry which is preliminary data.</text>
</comment>
<proteinExistence type="predicted"/>
<sequence length="240" mass="26648">MIYALHGAVGMAADWKSFALSMKQEGEAVARVDLWQFLACCPMPLAQFGNAFNREVHSKQPVLLGYSMGGRLALHALLSNPKMYKAAIIVSAHTGIEEEDKPARQAQDAAWAAKALSGDWDDFLNAWNRQGVLEGGIMPDRSALKRQREAVARSFMDWSVGTQENLLPRLKELSCPILWVVGENDQKFLAVARRAMQELSNGQLVVIPDCGHRVPWEQAEAFHAVVTKFLQSNSESRLSQ</sequence>
<reference evidence="4" key="1">
    <citation type="journal article" date="2019" name="Int. J. Syst. Evol. Microbiol.">
        <title>The Global Catalogue of Microorganisms (GCM) 10K type strain sequencing project: providing services to taxonomists for standard genome sequencing and annotation.</title>
        <authorList>
            <consortium name="The Broad Institute Genomics Platform"/>
            <consortium name="The Broad Institute Genome Sequencing Center for Infectious Disease"/>
            <person name="Wu L."/>
            <person name="Ma J."/>
        </authorList>
    </citation>
    <scope>NUCLEOTIDE SEQUENCE [LARGE SCALE GENOMIC DNA]</scope>
    <source>
        <strain evidence="4">CCUG 57942</strain>
    </source>
</reference>
<dbReference type="RefSeq" id="WP_377090436.1">
    <property type="nucleotide sequence ID" value="NZ_JBHSJL010000014.1"/>
</dbReference>
<evidence type="ECO:0000256" key="1">
    <source>
        <dbReference type="ARBA" id="ARBA00023239"/>
    </source>
</evidence>
<evidence type="ECO:0000259" key="2">
    <source>
        <dbReference type="Pfam" id="PF12697"/>
    </source>
</evidence>
<accession>A0ABW4Z9H0</accession>
<keyword evidence="4" id="KW-1185">Reference proteome</keyword>